<sequence length="79" mass="8725">MTDRKPSQQILQRGSPSDVRCLTRPRSWKGTLGPAAAARACALVPTLCTAPSDSRRLMFSRRYEVNDPTAAYYASHSRA</sequence>
<proteinExistence type="predicted"/>
<evidence type="ECO:0000313" key="1">
    <source>
        <dbReference type="EMBL" id="KAK1852084.1"/>
    </source>
</evidence>
<keyword evidence="2" id="KW-1185">Reference proteome</keyword>
<dbReference type="EMBL" id="JAQOWY010000083">
    <property type="protein sequence ID" value="KAK1852084.1"/>
    <property type="molecule type" value="Genomic_DNA"/>
</dbReference>
<gene>
    <name evidence="1" type="ORF">CCHR01_05324</name>
</gene>
<comment type="caution">
    <text evidence="1">The sequence shown here is derived from an EMBL/GenBank/DDBJ whole genome shotgun (WGS) entry which is preliminary data.</text>
</comment>
<dbReference type="Proteomes" id="UP001243330">
    <property type="component" value="Unassembled WGS sequence"/>
</dbReference>
<accession>A0AAD9ARE0</accession>
<organism evidence="1 2">
    <name type="scientific">Colletotrichum chrysophilum</name>
    <dbReference type="NCBI Taxonomy" id="1836956"/>
    <lineage>
        <taxon>Eukaryota</taxon>
        <taxon>Fungi</taxon>
        <taxon>Dikarya</taxon>
        <taxon>Ascomycota</taxon>
        <taxon>Pezizomycotina</taxon>
        <taxon>Sordariomycetes</taxon>
        <taxon>Hypocreomycetidae</taxon>
        <taxon>Glomerellales</taxon>
        <taxon>Glomerellaceae</taxon>
        <taxon>Colletotrichum</taxon>
        <taxon>Colletotrichum gloeosporioides species complex</taxon>
    </lineage>
</organism>
<dbReference type="AlphaFoldDB" id="A0AAD9ARE0"/>
<name>A0AAD9ARE0_9PEZI</name>
<reference evidence="1" key="1">
    <citation type="submission" date="2023-01" db="EMBL/GenBank/DDBJ databases">
        <title>Colletotrichum chrysophilum M932 genome sequence.</title>
        <authorList>
            <person name="Baroncelli R."/>
        </authorList>
    </citation>
    <scope>NUCLEOTIDE SEQUENCE</scope>
    <source>
        <strain evidence="1">M932</strain>
    </source>
</reference>
<protein>
    <submittedName>
        <fullName evidence="1">Uncharacterized protein</fullName>
    </submittedName>
</protein>
<evidence type="ECO:0000313" key="2">
    <source>
        <dbReference type="Proteomes" id="UP001243330"/>
    </source>
</evidence>